<evidence type="ECO:0000313" key="2">
    <source>
        <dbReference type="EMBL" id="CAF4752259.1"/>
    </source>
</evidence>
<dbReference type="Proteomes" id="UP000663848">
    <property type="component" value="Unassembled WGS sequence"/>
</dbReference>
<accession>A0A821LIH8</accession>
<evidence type="ECO:0000259" key="1">
    <source>
        <dbReference type="Pfam" id="PF14497"/>
    </source>
</evidence>
<organism evidence="2 3">
    <name type="scientific">Rotaria socialis</name>
    <dbReference type="NCBI Taxonomy" id="392032"/>
    <lineage>
        <taxon>Eukaryota</taxon>
        <taxon>Metazoa</taxon>
        <taxon>Spiralia</taxon>
        <taxon>Gnathifera</taxon>
        <taxon>Rotifera</taxon>
        <taxon>Eurotatoria</taxon>
        <taxon>Bdelloidea</taxon>
        <taxon>Philodinida</taxon>
        <taxon>Philodinidae</taxon>
        <taxon>Rotaria</taxon>
    </lineage>
</organism>
<comment type="caution">
    <text evidence="2">The sequence shown here is derived from an EMBL/GenBank/DDBJ whole genome shotgun (WGS) entry which is preliminary data.</text>
</comment>
<proteinExistence type="predicted"/>
<protein>
    <recommendedName>
        <fullName evidence="1">Glutathione S-transferase C-terminal domain-containing protein</fullName>
    </recommendedName>
</protein>
<dbReference type="Pfam" id="PF14497">
    <property type="entry name" value="GST_C_3"/>
    <property type="match status" value="1"/>
</dbReference>
<sequence length="637" mass="75588">MLRKKTTSSKVKTRKEAYKRKQQVRSYAAIHSWRILLLTIKAVHKFSRFKHKNGVTMCVSRRFSTVESNLNHSYSLNYCNNTQIQYKSVNLLKMKEECVDLIIIQNTTKKIVSKVCRLDYERKRQMQNRKQKLASNTCMNTKSLIIKHRRQRIWSNNKYSQNSQFREEKNQNAIKYFRDKYNNNNNFRMKEKERIKTHMSLKYHNNAKFRVQNNTQASRRTLNKYHNNTTVRSKIKTRSKIDMLHKYHANSDFRNQYKARMKTDVLKRYYTNHSIRLKAIQRALNSYHKNNTLMTRNLRQLYNQRRCILKKDATIQSHQCILKHGNLYIQNIKEFRKIIQNGPDYVCISCGLALFRNQVIPFIKEKYIKEKQQLPSRVLLSKLEVSEIPSELKRLNNLEKHLVALRLPFMKIDTVTTLPRPANKSMMVRLQLKRRLKYKAIWEEQLINPHVKDALLILKQVHPGYNNIQINEIDESYLTSDKDNNVENNTNSLIETMSVDTFEKENSIEEIAISNENHLKSLALGDIGNNNSDEEIAWSSAPHESGLAGKINLESAKIDAAKKLMKLKKVYSTNTTYFVDDHLLWADLFVYQFMDRVIREAPQVKNKLNEYFKEMFDTINENPEIERYLNERPDTPF</sequence>
<dbReference type="Gene3D" id="1.20.1050.10">
    <property type="match status" value="1"/>
</dbReference>
<gene>
    <name evidence="2" type="ORF">QYT958_LOCUS21071</name>
</gene>
<dbReference type="InterPro" id="IPR004046">
    <property type="entry name" value="GST_C"/>
</dbReference>
<dbReference type="EMBL" id="CAJOBR010003781">
    <property type="protein sequence ID" value="CAF4752259.1"/>
    <property type="molecule type" value="Genomic_DNA"/>
</dbReference>
<dbReference type="AlphaFoldDB" id="A0A821LIH8"/>
<reference evidence="2" key="1">
    <citation type="submission" date="2021-02" db="EMBL/GenBank/DDBJ databases">
        <authorList>
            <person name="Nowell W R."/>
        </authorList>
    </citation>
    <scope>NUCLEOTIDE SEQUENCE</scope>
</reference>
<evidence type="ECO:0000313" key="3">
    <source>
        <dbReference type="Proteomes" id="UP000663848"/>
    </source>
</evidence>
<feature type="domain" description="Glutathione S-transferase C-terminal" evidence="1">
    <location>
        <begin position="561"/>
        <end position="632"/>
    </location>
</feature>
<dbReference type="SUPFAM" id="SSF47616">
    <property type="entry name" value="GST C-terminal domain-like"/>
    <property type="match status" value="1"/>
</dbReference>
<dbReference type="InterPro" id="IPR036282">
    <property type="entry name" value="Glutathione-S-Trfase_C_sf"/>
</dbReference>
<name>A0A821LIH8_9BILA</name>